<dbReference type="Proteomes" id="UP001232725">
    <property type="component" value="Unassembled WGS sequence"/>
</dbReference>
<protein>
    <submittedName>
        <fullName evidence="3">Class E sortase</fullName>
    </submittedName>
</protein>
<dbReference type="InterPro" id="IPR023365">
    <property type="entry name" value="Sortase_dom-sf"/>
</dbReference>
<feature type="transmembrane region" description="Helical" evidence="2">
    <location>
        <begin position="34"/>
        <end position="56"/>
    </location>
</feature>
<reference evidence="3 4" key="1">
    <citation type="submission" date="2023-08" db="EMBL/GenBank/DDBJ databases">
        <title>Arthrobacter horti sp. nov., isolated from forest soil.</title>
        <authorList>
            <person name="Park M."/>
        </authorList>
    </citation>
    <scope>NUCLEOTIDE SEQUENCE [LARGE SCALE GENOMIC DNA]</scope>
    <source>
        <strain evidence="3 4">YJM1</strain>
    </source>
</reference>
<evidence type="ECO:0000256" key="2">
    <source>
        <dbReference type="SAM" id="Phobius"/>
    </source>
</evidence>
<comment type="caution">
    <text evidence="3">The sequence shown here is derived from an EMBL/GenBank/DDBJ whole genome shotgun (WGS) entry which is preliminary data.</text>
</comment>
<evidence type="ECO:0000313" key="4">
    <source>
        <dbReference type="Proteomes" id="UP001232725"/>
    </source>
</evidence>
<gene>
    <name evidence="3" type="ORF">Q9R02_07160</name>
</gene>
<accession>A0ABT9IP25</accession>
<dbReference type="SUPFAM" id="SSF63817">
    <property type="entry name" value="Sortase"/>
    <property type="match status" value="1"/>
</dbReference>
<keyword evidence="4" id="KW-1185">Reference proteome</keyword>
<dbReference type="EMBL" id="JAVALS010000003">
    <property type="protein sequence ID" value="MDP5226924.1"/>
    <property type="molecule type" value="Genomic_DNA"/>
</dbReference>
<dbReference type="NCBIfam" id="TIGR01076">
    <property type="entry name" value="sortase_fam"/>
    <property type="match status" value="1"/>
</dbReference>
<dbReference type="Gene3D" id="2.40.260.10">
    <property type="entry name" value="Sortase"/>
    <property type="match status" value="1"/>
</dbReference>
<name>A0ABT9IP25_9MICC</name>
<keyword evidence="1" id="KW-0378">Hydrolase</keyword>
<keyword evidence="2" id="KW-0472">Membrane</keyword>
<organism evidence="3 4">
    <name type="scientific">Arthrobacter horti</name>
    <dbReference type="NCBI Taxonomy" id="3068273"/>
    <lineage>
        <taxon>Bacteria</taxon>
        <taxon>Bacillati</taxon>
        <taxon>Actinomycetota</taxon>
        <taxon>Actinomycetes</taxon>
        <taxon>Micrococcales</taxon>
        <taxon>Micrococcaceae</taxon>
        <taxon>Arthrobacter</taxon>
    </lineage>
</organism>
<dbReference type="InterPro" id="IPR053465">
    <property type="entry name" value="Sortase_Class_E"/>
</dbReference>
<dbReference type="CDD" id="cd05830">
    <property type="entry name" value="Sortase_E"/>
    <property type="match status" value="1"/>
</dbReference>
<keyword evidence="2" id="KW-1133">Transmembrane helix</keyword>
<sequence length="268" mass="29379">MVAAGADAFSGRAADVKWNDRSRKEALVRKTIQVLGELLLTVGVILLLFVGWDLWWTNVVADHQQDQAVQNFARDLKGPTAPVKPPKPGSPEDFGQIPVTQPAGHGEMIGVVYIPRFGADYSRPLIEGTSQDVLDTLGLGHYDQTSMPGAVGNFALAGHRQTHGAVLDNIHLLQPGDHVYVQTRQGYYTYVYRNTEIVLPRRVDVLLPVPTDPQARPKERLMTMTSCNPRFGSEERIIAYSALESWRPLSAGPPQEIAARVAHNAGNG</sequence>
<keyword evidence="2" id="KW-0812">Transmembrane</keyword>
<proteinExistence type="predicted"/>
<evidence type="ECO:0000313" key="3">
    <source>
        <dbReference type="EMBL" id="MDP5226924.1"/>
    </source>
</evidence>
<dbReference type="NCBIfam" id="NF033747">
    <property type="entry name" value="class_E_sortase"/>
    <property type="match status" value="1"/>
</dbReference>
<evidence type="ECO:0000256" key="1">
    <source>
        <dbReference type="ARBA" id="ARBA00022801"/>
    </source>
</evidence>
<dbReference type="InterPro" id="IPR005754">
    <property type="entry name" value="Sortase"/>
</dbReference>
<dbReference type="RefSeq" id="WP_305995970.1">
    <property type="nucleotide sequence ID" value="NZ_JAVALS010000003.1"/>
</dbReference>
<dbReference type="Pfam" id="PF04203">
    <property type="entry name" value="Sortase"/>
    <property type="match status" value="1"/>
</dbReference>
<dbReference type="InterPro" id="IPR042003">
    <property type="entry name" value="Sortase_E"/>
</dbReference>